<reference evidence="1 2" key="1">
    <citation type="journal article" date="2019" name="Nat. Commun.">
        <title>The antimicrobial potential of Streptomyces from insect microbiomes.</title>
        <authorList>
            <person name="Chevrette M.G."/>
            <person name="Carlson C.M."/>
            <person name="Ortega H.E."/>
            <person name="Thomas C."/>
            <person name="Ananiev G.E."/>
            <person name="Barns K.J."/>
            <person name="Book A.J."/>
            <person name="Cagnazzo J."/>
            <person name="Carlos C."/>
            <person name="Flanigan W."/>
            <person name="Grubbs K.J."/>
            <person name="Horn H.A."/>
            <person name="Hoffmann F.M."/>
            <person name="Klassen J.L."/>
            <person name="Knack J.J."/>
            <person name="Lewin G.R."/>
            <person name="McDonald B.R."/>
            <person name="Muller L."/>
            <person name="Melo W.G.P."/>
            <person name="Pinto-Tomas A.A."/>
            <person name="Schmitz A."/>
            <person name="Wendt-Pienkowski E."/>
            <person name="Wildman S."/>
            <person name="Zhao M."/>
            <person name="Zhang F."/>
            <person name="Bugni T.S."/>
            <person name="Andes D.R."/>
            <person name="Pupo M.T."/>
            <person name="Currie C.R."/>
        </authorList>
    </citation>
    <scope>NUCLEOTIDE SEQUENCE [LARGE SCALE GENOMIC DNA]</scope>
    <source>
        <strain evidence="1 2">SID5840</strain>
    </source>
</reference>
<sequence length="99" mass="10833">MLNPDHPSTARPEVEIVRVESVDGIRLAVIVRCLATTRLGARLHHVDGHGRTVEFEVSEIHRYPGVPLGEVDPPHSARMILIGRAGEPHLSPGDLLRSP</sequence>
<dbReference type="AlphaFoldDB" id="A0A7K2ISJ2"/>
<evidence type="ECO:0000313" key="2">
    <source>
        <dbReference type="Proteomes" id="UP000467124"/>
    </source>
</evidence>
<accession>A0A7K2ISJ2</accession>
<evidence type="ECO:0000313" key="1">
    <source>
        <dbReference type="EMBL" id="MYR32942.1"/>
    </source>
</evidence>
<dbReference type="RefSeq" id="WP_161110962.1">
    <property type="nucleotide sequence ID" value="NZ_WWHY01000001.1"/>
</dbReference>
<proteinExistence type="predicted"/>
<comment type="caution">
    <text evidence="1">The sequence shown here is derived from an EMBL/GenBank/DDBJ whole genome shotgun (WGS) entry which is preliminary data.</text>
</comment>
<organism evidence="1 2">
    <name type="scientific">Nocardiopsis alba</name>
    <dbReference type="NCBI Taxonomy" id="53437"/>
    <lineage>
        <taxon>Bacteria</taxon>
        <taxon>Bacillati</taxon>
        <taxon>Actinomycetota</taxon>
        <taxon>Actinomycetes</taxon>
        <taxon>Streptosporangiales</taxon>
        <taxon>Nocardiopsidaceae</taxon>
        <taxon>Nocardiopsis</taxon>
    </lineage>
</organism>
<dbReference type="Proteomes" id="UP000467124">
    <property type="component" value="Unassembled WGS sequence"/>
</dbReference>
<name>A0A7K2ISJ2_9ACTN</name>
<dbReference type="EMBL" id="WWHY01000001">
    <property type="protein sequence ID" value="MYR32942.1"/>
    <property type="molecule type" value="Genomic_DNA"/>
</dbReference>
<protein>
    <submittedName>
        <fullName evidence="1">Uncharacterized protein</fullName>
    </submittedName>
</protein>
<gene>
    <name evidence="1" type="ORF">GTW20_11855</name>
</gene>